<feature type="signal peptide" evidence="3">
    <location>
        <begin position="1"/>
        <end position="28"/>
    </location>
</feature>
<keyword evidence="5" id="KW-1185">Reference proteome</keyword>
<reference evidence="4 5" key="1">
    <citation type="submission" date="2023-07" db="EMBL/GenBank/DDBJ databases">
        <title>Genomic Encyclopedia of Type Strains, Phase IV (KMG-IV): sequencing the most valuable type-strain genomes for metagenomic binning, comparative biology and taxonomic classification.</title>
        <authorList>
            <person name="Goeker M."/>
        </authorList>
    </citation>
    <scope>NUCLEOTIDE SEQUENCE [LARGE SCALE GENOMIC DNA]</scope>
    <source>
        <strain evidence="4 5">B1-1</strain>
    </source>
</reference>
<evidence type="ECO:0000256" key="2">
    <source>
        <dbReference type="ARBA" id="ARBA00022729"/>
    </source>
</evidence>
<feature type="chain" id="PRO_5045291035" description="Curlin" evidence="3">
    <location>
        <begin position="29"/>
        <end position="138"/>
    </location>
</feature>
<evidence type="ECO:0000256" key="3">
    <source>
        <dbReference type="SAM" id="SignalP"/>
    </source>
</evidence>
<evidence type="ECO:0000313" key="5">
    <source>
        <dbReference type="Proteomes" id="UP001223743"/>
    </source>
</evidence>
<comment type="similarity">
    <text evidence="1">Belongs to the CsgA/CsgB family.</text>
</comment>
<evidence type="ECO:0000313" key="4">
    <source>
        <dbReference type="EMBL" id="MDQ0515571.1"/>
    </source>
</evidence>
<organism evidence="4 5">
    <name type="scientific">Kaistia geumhonensis</name>
    <dbReference type="NCBI Taxonomy" id="410839"/>
    <lineage>
        <taxon>Bacteria</taxon>
        <taxon>Pseudomonadati</taxon>
        <taxon>Pseudomonadota</taxon>
        <taxon>Alphaproteobacteria</taxon>
        <taxon>Hyphomicrobiales</taxon>
        <taxon>Kaistiaceae</taxon>
        <taxon>Kaistia</taxon>
    </lineage>
</organism>
<dbReference type="Pfam" id="PF07012">
    <property type="entry name" value="Curlin_rpt"/>
    <property type="match status" value="1"/>
</dbReference>
<dbReference type="EMBL" id="JAUSWJ010000001">
    <property type="protein sequence ID" value="MDQ0515571.1"/>
    <property type="molecule type" value="Genomic_DNA"/>
</dbReference>
<gene>
    <name evidence="4" type="ORF">QO015_001184</name>
</gene>
<keyword evidence="2 3" id="KW-0732">Signal</keyword>
<dbReference type="Proteomes" id="UP001223743">
    <property type="component" value="Unassembled WGS sequence"/>
</dbReference>
<name>A0ABU0M3Q3_9HYPH</name>
<comment type="caution">
    <text evidence="4">The sequence shown here is derived from an EMBL/GenBank/DDBJ whole genome shotgun (WGS) entry which is preliminary data.</text>
</comment>
<dbReference type="RefSeq" id="WP_266280824.1">
    <property type="nucleotide sequence ID" value="NZ_JAPKNF010000001.1"/>
</dbReference>
<sequence length="138" mass="14025">MTSQTRTLLAAALAALIAAPALTTPAEAGGSIALTLSPRDAQQAQLMDFGLRAYGLYNGLKNGGARIDQKGRGNSAGVAQNGSGNLGLVTQRGEGHEGTIDQRGNGNSYGLFQFGRGTRSAITQQGNASTGAAVTFGW</sequence>
<protein>
    <recommendedName>
        <fullName evidence="6">Curlin</fullName>
    </recommendedName>
</protein>
<proteinExistence type="inferred from homology"/>
<evidence type="ECO:0000256" key="1">
    <source>
        <dbReference type="ARBA" id="ARBA00009766"/>
    </source>
</evidence>
<accession>A0ABU0M3Q3</accession>
<dbReference type="InterPro" id="IPR009742">
    <property type="entry name" value="Curlin_rpt"/>
</dbReference>
<evidence type="ECO:0008006" key="6">
    <source>
        <dbReference type="Google" id="ProtNLM"/>
    </source>
</evidence>